<dbReference type="GeneID" id="98178783"/>
<reference evidence="2 3" key="1">
    <citation type="submission" date="2024-09" db="EMBL/GenBank/DDBJ databases">
        <title>Itraconazole resistance in Madurella fahalii resulting from another homologue of gene encoding cytochrome P450 14-alpha sterol demethylase (CYP51).</title>
        <authorList>
            <person name="Yoshioka I."/>
            <person name="Fahal A.H."/>
            <person name="Kaneko S."/>
            <person name="Yaguchi T."/>
        </authorList>
    </citation>
    <scope>NUCLEOTIDE SEQUENCE [LARGE SCALE GENOMIC DNA]</scope>
    <source>
        <strain evidence="2 3">IFM 68171</strain>
    </source>
</reference>
<proteinExistence type="predicted"/>
<gene>
    <name evidence="2" type="ORF">MFIFM68171_08040</name>
</gene>
<name>A0ABQ0GJE4_9PEZI</name>
<dbReference type="Proteomes" id="UP001628179">
    <property type="component" value="Unassembled WGS sequence"/>
</dbReference>
<dbReference type="EMBL" id="BAAFSV010000004">
    <property type="protein sequence ID" value="GAB1317830.1"/>
    <property type="molecule type" value="Genomic_DNA"/>
</dbReference>
<evidence type="ECO:0000256" key="1">
    <source>
        <dbReference type="SAM" id="MobiDB-lite"/>
    </source>
</evidence>
<feature type="compositionally biased region" description="Low complexity" evidence="1">
    <location>
        <begin position="36"/>
        <end position="68"/>
    </location>
</feature>
<comment type="caution">
    <text evidence="2">The sequence shown here is derived from an EMBL/GenBank/DDBJ whole genome shotgun (WGS) entry which is preliminary data.</text>
</comment>
<feature type="compositionally biased region" description="Low complexity" evidence="1">
    <location>
        <begin position="75"/>
        <end position="92"/>
    </location>
</feature>
<evidence type="ECO:0000313" key="2">
    <source>
        <dbReference type="EMBL" id="GAB1317830.1"/>
    </source>
</evidence>
<dbReference type="RefSeq" id="XP_070919561.1">
    <property type="nucleotide sequence ID" value="XM_071063460.1"/>
</dbReference>
<feature type="region of interest" description="Disordered" evidence="1">
    <location>
        <begin position="1"/>
        <end position="105"/>
    </location>
</feature>
<organism evidence="2 3">
    <name type="scientific">Madurella fahalii</name>
    <dbReference type="NCBI Taxonomy" id="1157608"/>
    <lineage>
        <taxon>Eukaryota</taxon>
        <taxon>Fungi</taxon>
        <taxon>Dikarya</taxon>
        <taxon>Ascomycota</taxon>
        <taxon>Pezizomycotina</taxon>
        <taxon>Sordariomycetes</taxon>
        <taxon>Sordariomycetidae</taxon>
        <taxon>Sordariales</taxon>
        <taxon>Sordariales incertae sedis</taxon>
        <taxon>Madurella</taxon>
    </lineage>
</organism>
<evidence type="ECO:0000313" key="3">
    <source>
        <dbReference type="Proteomes" id="UP001628179"/>
    </source>
</evidence>
<sequence length="142" mass="14885">MASNTTGQSPGDEPSGPSVPPNNGFTVNGFVDNSSVDNGFVDNGSVVNGFVDNSSVSSVDNSSVDNGFANDGVFANNGSANNGPNNSSANTGRHNPRLTMSPIQQSKPSSLYAECMWCRTDDKVHRGEKCSKCKNLRPIDDP</sequence>
<feature type="compositionally biased region" description="Polar residues" evidence="1">
    <location>
        <begin position="21"/>
        <end position="35"/>
    </location>
</feature>
<accession>A0ABQ0GJE4</accession>
<keyword evidence="3" id="KW-1185">Reference proteome</keyword>
<protein>
    <submittedName>
        <fullName evidence="2">Uncharacterized protein</fullName>
    </submittedName>
</protein>